<evidence type="ECO:0000256" key="1">
    <source>
        <dbReference type="SAM" id="MobiDB-lite"/>
    </source>
</evidence>
<keyword evidence="3" id="KW-1185">Reference proteome</keyword>
<dbReference type="InParanoid" id="F8PLT1"/>
<organism evidence="3">
    <name type="scientific">Serpula lacrymans var. lacrymans (strain S7.3)</name>
    <name type="common">Dry rot fungus</name>
    <dbReference type="NCBI Taxonomy" id="936435"/>
    <lineage>
        <taxon>Eukaryota</taxon>
        <taxon>Fungi</taxon>
        <taxon>Dikarya</taxon>
        <taxon>Basidiomycota</taxon>
        <taxon>Agaricomycotina</taxon>
        <taxon>Agaricomycetes</taxon>
        <taxon>Agaricomycetidae</taxon>
        <taxon>Boletales</taxon>
        <taxon>Coniophorineae</taxon>
        <taxon>Serpulaceae</taxon>
        <taxon>Serpula</taxon>
    </lineage>
</organism>
<evidence type="ECO:0000313" key="3">
    <source>
        <dbReference type="Proteomes" id="UP000008063"/>
    </source>
</evidence>
<dbReference type="EMBL" id="GL945476">
    <property type="protein sequence ID" value="EGO02563.1"/>
    <property type="molecule type" value="Genomic_DNA"/>
</dbReference>
<feature type="compositionally biased region" description="Basic and acidic residues" evidence="1">
    <location>
        <begin position="1"/>
        <end position="10"/>
    </location>
</feature>
<name>F8PLT1_SERL3</name>
<proteinExistence type="predicted"/>
<accession>F8PLT1</accession>
<feature type="compositionally biased region" description="Basic and acidic residues" evidence="1">
    <location>
        <begin position="20"/>
        <end position="56"/>
    </location>
</feature>
<reference evidence="3" key="1">
    <citation type="journal article" date="2011" name="Science">
        <title>The plant cell wall-decomposing machinery underlies the functional diversity of forest fungi.</title>
        <authorList>
            <person name="Eastwood D.C."/>
            <person name="Floudas D."/>
            <person name="Binder M."/>
            <person name="Majcherczyk A."/>
            <person name="Schneider P."/>
            <person name="Aerts A."/>
            <person name="Asiegbu F.O."/>
            <person name="Baker S.E."/>
            <person name="Barry K."/>
            <person name="Bendiksby M."/>
            <person name="Blumentritt M."/>
            <person name="Coutinho P.M."/>
            <person name="Cullen D."/>
            <person name="de Vries R.P."/>
            <person name="Gathman A."/>
            <person name="Goodell B."/>
            <person name="Henrissat B."/>
            <person name="Ihrmark K."/>
            <person name="Kauserud H."/>
            <person name="Kohler A."/>
            <person name="LaButti K."/>
            <person name="Lapidus A."/>
            <person name="Lavin J.L."/>
            <person name="Lee Y.-H."/>
            <person name="Lindquist E."/>
            <person name="Lilly W."/>
            <person name="Lucas S."/>
            <person name="Morin E."/>
            <person name="Murat C."/>
            <person name="Oguiza J.A."/>
            <person name="Park J."/>
            <person name="Pisabarro A.G."/>
            <person name="Riley R."/>
            <person name="Rosling A."/>
            <person name="Salamov A."/>
            <person name="Schmidt O."/>
            <person name="Schmutz J."/>
            <person name="Skrede I."/>
            <person name="Stenlid J."/>
            <person name="Wiebenga A."/>
            <person name="Xie X."/>
            <person name="Kuees U."/>
            <person name="Hibbett D.S."/>
            <person name="Hoffmeister D."/>
            <person name="Hoegberg N."/>
            <person name="Martin F."/>
            <person name="Grigoriev I.V."/>
            <person name="Watkinson S.C."/>
        </authorList>
    </citation>
    <scope>NUCLEOTIDE SEQUENCE [LARGE SCALE GENOMIC DNA]</scope>
    <source>
        <strain evidence="3">strain S7.3</strain>
    </source>
</reference>
<gene>
    <name evidence="2" type="ORF">SERLA73DRAFT_150260</name>
</gene>
<evidence type="ECO:0000313" key="2">
    <source>
        <dbReference type="EMBL" id="EGO02563.1"/>
    </source>
</evidence>
<sequence>MARLELRSSDPEASDPEAGGGRDPDTDKREDSNSDSDTDKDSNSQRSDVKKAKQESDPGAIYPVALSMVKCKTLPQCNNLKLDLECPTGHGNLSEHEDANNEGESLSRLFKRTKQVQYSATFKGMHALPNFRINLKAHAKSAWNISHTTVFAEDSVKHDYICNNVEAVKKFFASHMKS</sequence>
<dbReference type="Proteomes" id="UP000008063">
    <property type="component" value="Unassembled WGS sequence"/>
</dbReference>
<protein>
    <submittedName>
        <fullName evidence="2">Uncharacterized protein</fullName>
    </submittedName>
</protein>
<feature type="region of interest" description="Disordered" evidence="1">
    <location>
        <begin position="1"/>
        <end position="56"/>
    </location>
</feature>
<dbReference type="AlphaFoldDB" id="F8PLT1"/>
<dbReference type="HOGENOM" id="CLU_1511470_0_0_1"/>